<name>A0A0E9TRW7_ANGAN</name>
<dbReference type="AlphaFoldDB" id="A0A0E9TRW7"/>
<evidence type="ECO:0000313" key="1">
    <source>
        <dbReference type="EMBL" id="JAH56281.1"/>
    </source>
</evidence>
<proteinExistence type="predicted"/>
<dbReference type="EMBL" id="GBXM01052296">
    <property type="protein sequence ID" value="JAH56281.1"/>
    <property type="molecule type" value="Transcribed_RNA"/>
</dbReference>
<reference evidence="1" key="2">
    <citation type="journal article" date="2015" name="Fish Shellfish Immunol.">
        <title>Early steps in the European eel (Anguilla anguilla)-Vibrio vulnificus interaction in the gills: Role of the RtxA13 toxin.</title>
        <authorList>
            <person name="Callol A."/>
            <person name="Pajuelo D."/>
            <person name="Ebbesson L."/>
            <person name="Teles M."/>
            <person name="MacKenzie S."/>
            <person name="Amaro C."/>
        </authorList>
    </citation>
    <scope>NUCLEOTIDE SEQUENCE</scope>
</reference>
<accession>A0A0E9TRW7</accession>
<sequence>MRQVKARQFNHTIVMCGYRLLCPIPEIEY</sequence>
<reference evidence="1" key="1">
    <citation type="submission" date="2014-11" db="EMBL/GenBank/DDBJ databases">
        <authorList>
            <person name="Amaro Gonzalez C."/>
        </authorList>
    </citation>
    <scope>NUCLEOTIDE SEQUENCE</scope>
</reference>
<organism evidence="1">
    <name type="scientific">Anguilla anguilla</name>
    <name type="common">European freshwater eel</name>
    <name type="synonym">Muraena anguilla</name>
    <dbReference type="NCBI Taxonomy" id="7936"/>
    <lineage>
        <taxon>Eukaryota</taxon>
        <taxon>Metazoa</taxon>
        <taxon>Chordata</taxon>
        <taxon>Craniata</taxon>
        <taxon>Vertebrata</taxon>
        <taxon>Euteleostomi</taxon>
        <taxon>Actinopterygii</taxon>
        <taxon>Neopterygii</taxon>
        <taxon>Teleostei</taxon>
        <taxon>Anguilliformes</taxon>
        <taxon>Anguillidae</taxon>
        <taxon>Anguilla</taxon>
    </lineage>
</organism>
<protein>
    <submittedName>
        <fullName evidence="1">Uncharacterized protein</fullName>
    </submittedName>
</protein>